<evidence type="ECO:0000256" key="12">
    <source>
        <dbReference type="ARBA" id="ARBA00048679"/>
    </source>
</evidence>
<dbReference type="GO" id="GO:0035556">
    <property type="term" value="P:intracellular signal transduction"/>
    <property type="evidence" value="ECO:0007669"/>
    <property type="project" value="TreeGrafter"/>
</dbReference>
<proteinExistence type="inferred from homology"/>
<evidence type="ECO:0000256" key="14">
    <source>
        <dbReference type="SAM" id="MobiDB-lite"/>
    </source>
</evidence>
<keyword evidence="5 16" id="KW-0808">Transferase</keyword>
<keyword evidence="8 13" id="KW-0067">ATP-binding</keyword>
<protein>
    <recommendedName>
        <fullName evidence="3">non-specific serine/threonine protein kinase</fullName>
        <ecNumber evidence="3">2.7.11.1</ecNumber>
    </recommendedName>
</protein>
<dbReference type="Gene3D" id="3.30.200.20">
    <property type="entry name" value="Phosphorylase Kinase, domain 1"/>
    <property type="match status" value="1"/>
</dbReference>
<gene>
    <name evidence="16" type="primary">SNF1</name>
    <name evidence="16" type="ORF">OHK93_000711</name>
</gene>
<dbReference type="Pfam" id="PF00069">
    <property type="entry name" value="Pkinase"/>
    <property type="match status" value="1"/>
</dbReference>
<dbReference type="InterPro" id="IPR017441">
    <property type="entry name" value="Protein_kinase_ATP_BS"/>
</dbReference>
<keyword evidence="9" id="KW-0539">Nucleus</keyword>
<dbReference type="FunFam" id="1.10.8.10:FF:000069">
    <property type="entry name" value="Non-specific serine/threonine protein kinase"/>
    <property type="match status" value="1"/>
</dbReference>
<evidence type="ECO:0000256" key="5">
    <source>
        <dbReference type="ARBA" id="ARBA00022679"/>
    </source>
</evidence>
<dbReference type="FunFam" id="3.30.200.20:FF:000236">
    <property type="entry name" value="Non-specific serine/threonine protein kinase"/>
    <property type="match status" value="1"/>
</dbReference>
<keyword evidence="6 13" id="KW-0547">Nucleotide-binding</keyword>
<dbReference type="EMBL" id="JAPUFD010000001">
    <property type="protein sequence ID" value="MDI1485573.1"/>
    <property type="molecule type" value="Genomic_DNA"/>
</dbReference>
<evidence type="ECO:0000256" key="10">
    <source>
        <dbReference type="ARBA" id="ARBA00023277"/>
    </source>
</evidence>
<evidence type="ECO:0000256" key="6">
    <source>
        <dbReference type="ARBA" id="ARBA00022741"/>
    </source>
</evidence>
<dbReference type="GO" id="GO:0005634">
    <property type="term" value="C:nucleus"/>
    <property type="evidence" value="ECO:0007669"/>
    <property type="project" value="UniProtKB-SubCell"/>
</dbReference>
<evidence type="ECO:0000256" key="11">
    <source>
        <dbReference type="ARBA" id="ARBA00047899"/>
    </source>
</evidence>
<feature type="compositionally biased region" description="Acidic residues" evidence="14">
    <location>
        <begin position="1"/>
        <end position="10"/>
    </location>
</feature>
<evidence type="ECO:0000256" key="3">
    <source>
        <dbReference type="ARBA" id="ARBA00012513"/>
    </source>
</evidence>
<dbReference type="PROSITE" id="PS00107">
    <property type="entry name" value="PROTEIN_KINASE_ATP"/>
    <property type="match status" value="1"/>
</dbReference>
<comment type="catalytic activity">
    <reaction evidence="11">
        <text>L-threonyl-[protein] + ATP = O-phospho-L-threonyl-[protein] + ADP + H(+)</text>
        <dbReference type="Rhea" id="RHEA:46608"/>
        <dbReference type="Rhea" id="RHEA-COMP:11060"/>
        <dbReference type="Rhea" id="RHEA-COMP:11605"/>
        <dbReference type="ChEBI" id="CHEBI:15378"/>
        <dbReference type="ChEBI" id="CHEBI:30013"/>
        <dbReference type="ChEBI" id="CHEBI:30616"/>
        <dbReference type="ChEBI" id="CHEBI:61977"/>
        <dbReference type="ChEBI" id="CHEBI:456216"/>
        <dbReference type="EC" id="2.7.11.1"/>
    </reaction>
</comment>
<evidence type="ECO:0000256" key="2">
    <source>
        <dbReference type="ARBA" id="ARBA00006234"/>
    </source>
</evidence>
<dbReference type="PROSITE" id="PS00108">
    <property type="entry name" value="PROTEIN_KINASE_ST"/>
    <property type="match status" value="1"/>
</dbReference>
<feature type="region of interest" description="Disordered" evidence="14">
    <location>
        <begin position="509"/>
        <end position="563"/>
    </location>
</feature>
<dbReference type="InterPro" id="IPR000719">
    <property type="entry name" value="Prot_kinase_dom"/>
</dbReference>
<organism evidence="16 17">
    <name type="scientific">Ramalina farinacea</name>
    <dbReference type="NCBI Taxonomy" id="258253"/>
    <lineage>
        <taxon>Eukaryota</taxon>
        <taxon>Fungi</taxon>
        <taxon>Dikarya</taxon>
        <taxon>Ascomycota</taxon>
        <taxon>Pezizomycotina</taxon>
        <taxon>Lecanoromycetes</taxon>
        <taxon>OSLEUM clade</taxon>
        <taxon>Lecanoromycetidae</taxon>
        <taxon>Lecanorales</taxon>
        <taxon>Lecanorineae</taxon>
        <taxon>Ramalinaceae</taxon>
        <taxon>Ramalina</taxon>
    </lineage>
</organism>
<evidence type="ECO:0000313" key="17">
    <source>
        <dbReference type="Proteomes" id="UP001161017"/>
    </source>
</evidence>
<evidence type="ECO:0000256" key="8">
    <source>
        <dbReference type="ARBA" id="ARBA00022840"/>
    </source>
</evidence>
<dbReference type="PANTHER" id="PTHR24346:SF110">
    <property type="entry name" value="NON-SPECIFIC SERINE_THREONINE PROTEIN KINASE"/>
    <property type="match status" value="1"/>
</dbReference>
<dbReference type="Gene3D" id="1.10.510.10">
    <property type="entry name" value="Transferase(Phosphotransferase) domain 1"/>
    <property type="match status" value="1"/>
</dbReference>
<evidence type="ECO:0000256" key="7">
    <source>
        <dbReference type="ARBA" id="ARBA00022777"/>
    </source>
</evidence>
<feature type="binding site" evidence="13">
    <location>
        <position position="84"/>
    </location>
    <ligand>
        <name>ATP</name>
        <dbReference type="ChEBI" id="CHEBI:30616"/>
    </ligand>
</feature>
<dbReference type="InterPro" id="IPR008271">
    <property type="entry name" value="Ser/Thr_kinase_AS"/>
</dbReference>
<dbReference type="SMART" id="SM00220">
    <property type="entry name" value="S_TKc"/>
    <property type="match status" value="1"/>
</dbReference>
<dbReference type="PROSITE" id="PS50011">
    <property type="entry name" value="PROTEIN_KINASE_DOM"/>
    <property type="match status" value="1"/>
</dbReference>
<sequence length="917" mass="101738">MASGFDDEELSMSLGSSQQDRSTPRSAPQRPPPVAEGVTNKLPADKRTAQRIGLYDVKRTLGEGSFGKVKLATHQVTQQEVALKIISRKKLISRDMAGRVEREIQYLQLLRHPHIIKLFTVITTPQEIIMVLEYAGGELFDYLVRHGRMLEAKARRFFQQIVCAVEYCHRHKIVHRDLKPENLLLDKELNVKIADFGLSNIMTDGNFLKTSCGSPNYAAPEVISGKLYAGPEVDVWSCGVILYVLLVGRLPFDDDHIPALFRKINSGKYSIPPWMSSGAKHVIDKMLKVNPVQRITIQELRQNAWFNEDLQDYLKQPVEEFIDTGVDPNKAIDPRQLAPGKPTAVQEEIHESVIGKLGVTMGYAKDDVQDALKKNEPNAIKDAYLIVRENQIMQANPTLTTNNTGNPYLATSPPAWNPNMPTGSLTVGSPMAEATQARTQELTTSSQQQANEFAPQPVPIPSLNEAPTSTTVDTINPNRGQENGDRPYVSKIGILTSSLPAYHNAFMEAREKDKRSTRLQEQGQPLDADEMNTQSRVALNDGPKEQSSEEQAETMRRLKPHSRSTIQLQHITEDLKMQSLGTPGGTEKTRPRHKTTKWQFGIRSRNEPVDAMKCLFRALDMMPWCSWRMEAPKAYGQANANGEQETGPFPVTVQGATHLPHAEHNLSESPEKDRHGRPGDYLPAHKIRPRPREPRQPTVSHPSSPDHPNFEDSGYSSENDSDVDANVFYEGYAPENAWVIHVRWQKNGMAAPGVPITASAQSSVIDLHYSTSPTHTSSGVYNDKRRPSAASYLVSGPSTNASSTSVAGVPRSIATGTCSFVYFDLQIYVLEQDVYLVDFKNAGYEAIVGERKVLMKKNRASTRKEGGEAGGHGAREGEWAFEAVGSGRRLGDKDVTSPQPFLDLAMKLVIHLAKGGH</sequence>
<dbReference type="SUPFAM" id="SSF103243">
    <property type="entry name" value="KA1-like"/>
    <property type="match status" value="1"/>
</dbReference>
<keyword evidence="17" id="KW-1185">Reference proteome</keyword>
<evidence type="ECO:0000256" key="13">
    <source>
        <dbReference type="PROSITE-ProRule" id="PRU10141"/>
    </source>
</evidence>
<feature type="domain" description="Protein kinase" evidence="15">
    <location>
        <begin position="55"/>
        <end position="306"/>
    </location>
</feature>
<feature type="compositionally biased region" description="Basic and acidic residues" evidence="14">
    <location>
        <begin position="509"/>
        <end position="518"/>
    </location>
</feature>
<dbReference type="SUPFAM" id="SSF56112">
    <property type="entry name" value="Protein kinase-like (PK-like)"/>
    <property type="match status" value="1"/>
</dbReference>
<comment type="catalytic activity">
    <reaction evidence="12">
        <text>L-seryl-[protein] + ATP = O-phospho-L-seryl-[protein] + ADP + H(+)</text>
        <dbReference type="Rhea" id="RHEA:17989"/>
        <dbReference type="Rhea" id="RHEA-COMP:9863"/>
        <dbReference type="Rhea" id="RHEA-COMP:11604"/>
        <dbReference type="ChEBI" id="CHEBI:15378"/>
        <dbReference type="ChEBI" id="CHEBI:29999"/>
        <dbReference type="ChEBI" id="CHEBI:30616"/>
        <dbReference type="ChEBI" id="CHEBI:83421"/>
        <dbReference type="ChEBI" id="CHEBI:456216"/>
        <dbReference type="EC" id="2.7.11.1"/>
    </reaction>
</comment>
<dbReference type="EC" id="2.7.11.1" evidence="3"/>
<dbReference type="GO" id="GO:0005737">
    <property type="term" value="C:cytoplasm"/>
    <property type="evidence" value="ECO:0007669"/>
    <property type="project" value="TreeGrafter"/>
</dbReference>
<dbReference type="FunFam" id="1.10.510.10:FF:000544">
    <property type="entry name" value="Non-specific serine/threonine protein kinase"/>
    <property type="match status" value="1"/>
</dbReference>
<feature type="region of interest" description="Disordered" evidence="14">
    <location>
        <begin position="325"/>
        <end position="346"/>
    </location>
</feature>
<reference evidence="16" key="1">
    <citation type="journal article" date="2023" name="Genome Biol. Evol.">
        <title>First Whole Genome Sequence and Flow Cytometry Genome Size Data for the Lichen-Forming Fungus Ramalina farinacea (Ascomycota).</title>
        <authorList>
            <person name="Llewellyn T."/>
            <person name="Mian S."/>
            <person name="Hill R."/>
            <person name="Leitch I.J."/>
            <person name="Gaya E."/>
        </authorList>
    </citation>
    <scope>NUCLEOTIDE SEQUENCE</scope>
    <source>
        <strain evidence="16">LIQ254RAFAR</strain>
    </source>
</reference>
<dbReference type="CDD" id="cd14079">
    <property type="entry name" value="STKc_AMPK_alpha"/>
    <property type="match status" value="1"/>
</dbReference>
<dbReference type="Gene3D" id="1.10.8.10">
    <property type="entry name" value="DNA helicase RuvA subunit, C-terminal domain"/>
    <property type="match status" value="1"/>
</dbReference>
<dbReference type="GO" id="GO:0005524">
    <property type="term" value="F:ATP binding"/>
    <property type="evidence" value="ECO:0007669"/>
    <property type="project" value="UniProtKB-UniRule"/>
</dbReference>
<keyword evidence="4" id="KW-0723">Serine/threonine-protein kinase</keyword>
<comment type="subcellular location">
    <subcellularLocation>
        <location evidence="1">Nucleus</location>
    </subcellularLocation>
</comment>
<evidence type="ECO:0000256" key="4">
    <source>
        <dbReference type="ARBA" id="ARBA00022527"/>
    </source>
</evidence>
<name>A0AA43QIZ4_9LECA</name>
<evidence type="ECO:0000259" key="15">
    <source>
        <dbReference type="PROSITE" id="PS50011"/>
    </source>
</evidence>
<dbReference type="PANTHER" id="PTHR24346">
    <property type="entry name" value="MAP/MICROTUBULE AFFINITY-REGULATING KINASE"/>
    <property type="match status" value="1"/>
</dbReference>
<accession>A0AA43QIZ4</accession>
<dbReference type="InterPro" id="IPR028375">
    <property type="entry name" value="KA1/Ssp2_C"/>
</dbReference>
<dbReference type="InterPro" id="IPR011009">
    <property type="entry name" value="Kinase-like_dom_sf"/>
</dbReference>
<comment type="similarity">
    <text evidence="2">Belongs to the protein kinase superfamily. CAMK Ser/Thr protein kinase family. SNF1 subfamily.</text>
</comment>
<comment type="caution">
    <text evidence="16">The sequence shown here is derived from an EMBL/GenBank/DDBJ whole genome shotgun (WGS) entry which is preliminary data.</text>
</comment>
<feature type="compositionally biased region" description="Polar residues" evidence="14">
    <location>
        <begin position="13"/>
        <end position="26"/>
    </location>
</feature>
<dbReference type="CDD" id="cd14334">
    <property type="entry name" value="UBA_SNF1_fungi"/>
    <property type="match status" value="1"/>
</dbReference>
<dbReference type="InterPro" id="IPR013896">
    <property type="entry name" value="SNF1_UBA"/>
</dbReference>
<dbReference type="AlphaFoldDB" id="A0AA43QIZ4"/>
<feature type="compositionally biased region" description="Basic and acidic residues" evidence="14">
    <location>
        <begin position="663"/>
        <end position="678"/>
    </location>
</feature>
<dbReference type="Proteomes" id="UP001161017">
    <property type="component" value="Unassembled WGS sequence"/>
</dbReference>
<dbReference type="Pfam" id="PF08587">
    <property type="entry name" value="UBA_2"/>
    <property type="match status" value="1"/>
</dbReference>
<evidence type="ECO:0000256" key="1">
    <source>
        <dbReference type="ARBA" id="ARBA00004123"/>
    </source>
</evidence>
<keyword evidence="7 16" id="KW-0418">Kinase</keyword>
<evidence type="ECO:0000313" key="16">
    <source>
        <dbReference type="EMBL" id="MDI1485573.1"/>
    </source>
</evidence>
<feature type="compositionally biased region" description="Polar residues" evidence="14">
    <location>
        <begin position="442"/>
        <end position="451"/>
    </location>
</feature>
<feature type="region of interest" description="Disordered" evidence="14">
    <location>
        <begin position="663"/>
        <end position="722"/>
    </location>
</feature>
<dbReference type="Gene3D" id="3.30.310.80">
    <property type="entry name" value="Kinase associated domain 1, KA1"/>
    <property type="match status" value="2"/>
</dbReference>
<evidence type="ECO:0000256" key="9">
    <source>
        <dbReference type="ARBA" id="ARBA00023242"/>
    </source>
</evidence>
<keyword evidence="10" id="KW-0119">Carbohydrate metabolism</keyword>
<dbReference type="GO" id="GO:0004674">
    <property type="term" value="F:protein serine/threonine kinase activity"/>
    <property type="evidence" value="ECO:0007669"/>
    <property type="project" value="UniProtKB-KW"/>
</dbReference>
<feature type="region of interest" description="Disordered" evidence="14">
    <location>
        <begin position="442"/>
        <end position="467"/>
    </location>
</feature>
<feature type="region of interest" description="Disordered" evidence="14">
    <location>
        <begin position="1"/>
        <end position="42"/>
    </location>
</feature>